<organism evidence="2">
    <name type="scientific">viral metagenome</name>
    <dbReference type="NCBI Taxonomy" id="1070528"/>
    <lineage>
        <taxon>unclassified sequences</taxon>
        <taxon>metagenomes</taxon>
        <taxon>organismal metagenomes</taxon>
    </lineage>
</organism>
<evidence type="ECO:0000313" key="2">
    <source>
        <dbReference type="EMBL" id="QHS83959.1"/>
    </source>
</evidence>
<protein>
    <submittedName>
        <fullName evidence="2">Uncharacterized protein</fullName>
    </submittedName>
</protein>
<dbReference type="EMBL" id="MN738770">
    <property type="protein sequence ID" value="QHS83959.1"/>
    <property type="molecule type" value="Genomic_DNA"/>
</dbReference>
<evidence type="ECO:0000256" key="1">
    <source>
        <dbReference type="SAM" id="Phobius"/>
    </source>
</evidence>
<name>A0A6C0AVI0_9ZZZZ</name>
<dbReference type="AlphaFoldDB" id="A0A6C0AVI0"/>
<keyword evidence="1" id="KW-0812">Transmembrane</keyword>
<reference evidence="2" key="1">
    <citation type="journal article" date="2020" name="Nature">
        <title>Giant virus diversity and host interactions through global metagenomics.</title>
        <authorList>
            <person name="Schulz F."/>
            <person name="Roux S."/>
            <person name="Paez-Espino D."/>
            <person name="Jungbluth S."/>
            <person name="Walsh D.A."/>
            <person name="Denef V.J."/>
            <person name="McMahon K.D."/>
            <person name="Konstantinidis K.T."/>
            <person name="Eloe-Fadrosh E.A."/>
            <person name="Kyrpides N.C."/>
            <person name="Woyke T."/>
        </authorList>
    </citation>
    <scope>NUCLEOTIDE SEQUENCE</scope>
    <source>
        <strain evidence="2">GVMAG-S-ERX555965-48</strain>
    </source>
</reference>
<accession>A0A6C0AVI0</accession>
<feature type="transmembrane region" description="Helical" evidence="1">
    <location>
        <begin position="40"/>
        <end position="59"/>
    </location>
</feature>
<keyword evidence="1" id="KW-0472">Membrane</keyword>
<proteinExistence type="predicted"/>
<keyword evidence="1" id="KW-1133">Transmembrane helix</keyword>
<sequence>MNMSKRKDKKRNEAMVNMIETINAREETSRKEMDIRLNQYIILVIIALSTFGVLLFQIGKKK</sequence>